<dbReference type="AlphaFoldDB" id="A0A066VQA5"/>
<dbReference type="InterPro" id="IPR007523">
    <property type="entry name" value="NDUFAF3/AAMDC"/>
</dbReference>
<dbReference type="Proteomes" id="UP000027361">
    <property type="component" value="Unassembled WGS sequence"/>
</dbReference>
<comment type="caution">
    <text evidence="1">The sequence shown here is derived from an EMBL/GenBank/DDBJ whole genome shotgun (WGS) entry which is preliminary data.</text>
</comment>
<dbReference type="HOGENOM" id="CLU_074390_0_0_1"/>
<dbReference type="GO" id="GO:0032981">
    <property type="term" value="P:mitochondrial respiratory chain complex I assembly"/>
    <property type="evidence" value="ECO:0007669"/>
    <property type="project" value="TreeGrafter"/>
</dbReference>
<evidence type="ECO:0008006" key="3">
    <source>
        <dbReference type="Google" id="ProtNLM"/>
    </source>
</evidence>
<organism evidence="1 2">
    <name type="scientific">Tilletiaria anomala (strain ATCC 24038 / CBS 436.72 / UBC 951)</name>
    <dbReference type="NCBI Taxonomy" id="1037660"/>
    <lineage>
        <taxon>Eukaryota</taxon>
        <taxon>Fungi</taxon>
        <taxon>Dikarya</taxon>
        <taxon>Basidiomycota</taxon>
        <taxon>Ustilaginomycotina</taxon>
        <taxon>Exobasidiomycetes</taxon>
        <taxon>Georgefischeriales</taxon>
        <taxon>Tilletiariaceae</taxon>
        <taxon>Tilletiaria</taxon>
    </lineage>
</organism>
<dbReference type="InParanoid" id="A0A066VQA5"/>
<dbReference type="Gene3D" id="3.40.1230.10">
    <property type="entry name" value="MTH938-like"/>
    <property type="match status" value="1"/>
</dbReference>
<dbReference type="EMBL" id="JMSN01000057">
    <property type="protein sequence ID" value="KDN43902.1"/>
    <property type="molecule type" value="Genomic_DNA"/>
</dbReference>
<proteinExistence type="predicted"/>
<gene>
    <name evidence="1" type="ORF">K437DRAFT_274757</name>
</gene>
<reference evidence="1 2" key="1">
    <citation type="submission" date="2014-05" db="EMBL/GenBank/DDBJ databases">
        <title>Draft genome sequence of a rare smut relative, Tilletiaria anomala UBC 951.</title>
        <authorList>
            <consortium name="DOE Joint Genome Institute"/>
            <person name="Toome M."/>
            <person name="Kuo A."/>
            <person name="Henrissat B."/>
            <person name="Lipzen A."/>
            <person name="Tritt A."/>
            <person name="Yoshinaga Y."/>
            <person name="Zane M."/>
            <person name="Barry K."/>
            <person name="Grigoriev I.V."/>
            <person name="Spatafora J.W."/>
            <person name="Aimea M.C."/>
        </authorList>
    </citation>
    <scope>NUCLEOTIDE SEQUENCE [LARGE SCALE GENOMIC DNA]</scope>
    <source>
        <strain evidence="1 2">UBC 951</strain>
    </source>
</reference>
<evidence type="ECO:0000313" key="2">
    <source>
        <dbReference type="Proteomes" id="UP000027361"/>
    </source>
</evidence>
<dbReference type="SUPFAM" id="SSF64076">
    <property type="entry name" value="MTH938-like"/>
    <property type="match status" value="1"/>
</dbReference>
<dbReference type="PANTHER" id="PTHR21192">
    <property type="entry name" value="NUCLEAR PROTEIN E3-3"/>
    <property type="match status" value="1"/>
</dbReference>
<sequence>MLVPAMSRAGTRACQSILNINLPQSAGSASTFPSAGCLYCKREYQLFARNSFANSGSINGGKRSIGVGEKGRKDARLKLPPTLSCRAGNFPRCPRRTFLHSSTVSAIRKPDPGGKPVGPNDRTVYDDFTNILSPNALSPSSPSGDLGSLAEGPVTITSMSPQSFTLSDGLVVSQPLLLLNGQVFLWLPPALDHSRAAPNGQGWEEWLEQAGGRDEIWKILEVIAPKPEILLFGTGKTVLPPPQQIRAYLGSSLGIQLEVQDSRNASSTYNMLQEEGRKVAAALLPAGGWNGTLKS</sequence>
<dbReference type="PANTHER" id="PTHR21192:SF2">
    <property type="entry name" value="NADH DEHYDROGENASE [UBIQUINONE] 1 ALPHA SUBCOMPLEX ASSEMBLY FACTOR 3"/>
    <property type="match status" value="1"/>
</dbReference>
<accession>A0A066VQA5</accession>
<dbReference type="GeneID" id="25266567"/>
<dbReference type="RefSeq" id="XP_013242523.1">
    <property type="nucleotide sequence ID" value="XM_013387069.1"/>
</dbReference>
<dbReference type="STRING" id="1037660.A0A066VQA5"/>
<dbReference type="OrthoDB" id="20681at2759"/>
<dbReference type="GO" id="GO:0005743">
    <property type="term" value="C:mitochondrial inner membrane"/>
    <property type="evidence" value="ECO:0007669"/>
    <property type="project" value="TreeGrafter"/>
</dbReference>
<evidence type="ECO:0000313" key="1">
    <source>
        <dbReference type="EMBL" id="KDN43902.1"/>
    </source>
</evidence>
<name>A0A066VQA5_TILAU</name>
<dbReference type="InterPro" id="IPR036748">
    <property type="entry name" value="MTH938-like_sf"/>
</dbReference>
<protein>
    <recommendedName>
        <fullName evidence="3">NADH dehydrogenase [ubiquinone] 1 alpha subcomplex assembly factor 3</fullName>
    </recommendedName>
</protein>
<dbReference type="Pfam" id="PF04430">
    <property type="entry name" value="DUF498"/>
    <property type="match status" value="1"/>
</dbReference>
<keyword evidence="2" id="KW-1185">Reference proteome</keyword>